<dbReference type="AlphaFoldDB" id="A0A0A9ASC3"/>
<protein>
    <submittedName>
        <fullName evidence="2">Uncharacterized protein</fullName>
    </submittedName>
</protein>
<dbReference type="EMBL" id="GBRH01246070">
    <property type="protein sequence ID" value="JAD51825.1"/>
    <property type="molecule type" value="Transcribed_RNA"/>
</dbReference>
<evidence type="ECO:0000256" key="1">
    <source>
        <dbReference type="SAM" id="Phobius"/>
    </source>
</evidence>
<accession>A0A0A9ASC3</accession>
<reference evidence="2" key="1">
    <citation type="submission" date="2014-09" db="EMBL/GenBank/DDBJ databases">
        <authorList>
            <person name="Magalhaes I.L.F."/>
            <person name="Oliveira U."/>
            <person name="Santos F.R."/>
            <person name="Vidigal T.H.D.A."/>
            <person name="Brescovit A.D."/>
            <person name="Santos A.J."/>
        </authorList>
    </citation>
    <scope>NUCLEOTIDE SEQUENCE</scope>
    <source>
        <tissue evidence="2">Shoot tissue taken approximately 20 cm above the soil surface</tissue>
    </source>
</reference>
<reference evidence="2" key="2">
    <citation type="journal article" date="2015" name="Data Brief">
        <title>Shoot transcriptome of the giant reed, Arundo donax.</title>
        <authorList>
            <person name="Barrero R.A."/>
            <person name="Guerrero F.D."/>
            <person name="Moolhuijzen P."/>
            <person name="Goolsby J.A."/>
            <person name="Tidwell J."/>
            <person name="Bellgard S.E."/>
            <person name="Bellgard M.I."/>
        </authorList>
    </citation>
    <scope>NUCLEOTIDE SEQUENCE</scope>
    <source>
        <tissue evidence="2">Shoot tissue taken approximately 20 cm above the soil surface</tissue>
    </source>
</reference>
<proteinExistence type="predicted"/>
<keyword evidence="1" id="KW-1133">Transmembrane helix</keyword>
<keyword evidence="1" id="KW-0812">Transmembrane</keyword>
<organism evidence="2">
    <name type="scientific">Arundo donax</name>
    <name type="common">Giant reed</name>
    <name type="synonym">Donax arundinaceus</name>
    <dbReference type="NCBI Taxonomy" id="35708"/>
    <lineage>
        <taxon>Eukaryota</taxon>
        <taxon>Viridiplantae</taxon>
        <taxon>Streptophyta</taxon>
        <taxon>Embryophyta</taxon>
        <taxon>Tracheophyta</taxon>
        <taxon>Spermatophyta</taxon>
        <taxon>Magnoliopsida</taxon>
        <taxon>Liliopsida</taxon>
        <taxon>Poales</taxon>
        <taxon>Poaceae</taxon>
        <taxon>PACMAD clade</taxon>
        <taxon>Arundinoideae</taxon>
        <taxon>Arundineae</taxon>
        <taxon>Arundo</taxon>
    </lineage>
</organism>
<feature type="transmembrane region" description="Helical" evidence="1">
    <location>
        <begin position="25"/>
        <end position="47"/>
    </location>
</feature>
<evidence type="ECO:0000313" key="2">
    <source>
        <dbReference type="EMBL" id="JAD51825.1"/>
    </source>
</evidence>
<sequence>MCSRSLNDCKIEPISFVEYRQKEQILSRILQSLLCSLRICLFHILWIRFLDLKSFHSAINMLTSISSDYLRTSGLITIHNSFSRNLQHL</sequence>
<name>A0A0A9ASC3_ARUDO</name>
<keyword evidence="1" id="KW-0472">Membrane</keyword>